<evidence type="ECO:0000313" key="7">
    <source>
        <dbReference type="Proteomes" id="UP000231987"/>
    </source>
</evidence>
<organism evidence="6 7">
    <name type="scientific">Rhizobium meliloti</name>
    <name type="common">Ensifer meliloti</name>
    <name type="synonym">Sinorhizobium meliloti</name>
    <dbReference type="NCBI Taxonomy" id="382"/>
    <lineage>
        <taxon>Bacteria</taxon>
        <taxon>Pseudomonadati</taxon>
        <taxon>Pseudomonadota</taxon>
        <taxon>Alphaproteobacteria</taxon>
        <taxon>Hyphomicrobiales</taxon>
        <taxon>Rhizobiaceae</taxon>
        <taxon>Sinorhizobium/Ensifer group</taxon>
        <taxon>Sinorhizobium</taxon>
    </lineage>
</organism>
<proteinExistence type="inferred from homology"/>
<comment type="caution">
    <text evidence="6">The sequence shown here is derived from an EMBL/GenBank/DDBJ whole genome shotgun (WGS) entry which is preliminary data.</text>
</comment>
<evidence type="ECO:0000256" key="3">
    <source>
        <dbReference type="ARBA" id="ARBA00022729"/>
    </source>
</evidence>
<dbReference type="InterPro" id="IPR028082">
    <property type="entry name" value="Peripla_BP_I"/>
</dbReference>
<dbReference type="PANTHER" id="PTHR46847">
    <property type="entry name" value="D-ALLOSE-BINDING PERIPLASMIC PROTEIN-RELATED"/>
    <property type="match status" value="1"/>
</dbReference>
<feature type="domain" description="Periplasmic binding protein" evidence="5">
    <location>
        <begin position="32"/>
        <end position="286"/>
    </location>
</feature>
<gene>
    <name evidence="6" type="ORF">CEJ86_01190</name>
</gene>
<feature type="signal peptide" evidence="4">
    <location>
        <begin position="1"/>
        <end position="23"/>
    </location>
</feature>
<dbReference type="Gene3D" id="3.40.50.2300">
    <property type="match status" value="2"/>
</dbReference>
<evidence type="ECO:0000256" key="4">
    <source>
        <dbReference type="SAM" id="SignalP"/>
    </source>
</evidence>
<protein>
    <submittedName>
        <fullName evidence="6">LacI family transcriptional regulator</fullName>
    </submittedName>
</protein>
<dbReference type="Proteomes" id="UP000231987">
    <property type="component" value="Unassembled WGS sequence"/>
</dbReference>
<dbReference type="PANTHER" id="PTHR46847:SF1">
    <property type="entry name" value="D-ALLOSE-BINDING PERIPLASMIC PROTEIN-RELATED"/>
    <property type="match status" value="1"/>
</dbReference>
<dbReference type="RefSeq" id="WP_100669481.1">
    <property type="nucleotide sequence ID" value="NZ_NJGD01000001.1"/>
</dbReference>
<dbReference type="Pfam" id="PF13407">
    <property type="entry name" value="Peripla_BP_4"/>
    <property type="match status" value="1"/>
</dbReference>
<evidence type="ECO:0000259" key="5">
    <source>
        <dbReference type="Pfam" id="PF13407"/>
    </source>
</evidence>
<keyword evidence="3 4" id="KW-0732">Signal</keyword>
<dbReference type="GO" id="GO:0030246">
    <property type="term" value="F:carbohydrate binding"/>
    <property type="evidence" value="ECO:0007669"/>
    <property type="project" value="UniProtKB-ARBA"/>
</dbReference>
<sequence>MTKMTKRLAFLLAATTLSATVAAASDDISVSLVLGQRNSGFHEAIACGARAAAEELGVKVNIQAAPTYSASEQIPVLNSVMATSPSAIVLDPTSSTALIAPLMEAAANGAKIVAVDTTLDDPSVLAAVVGTDNESVGRETAKALAKALEGKAGKVAQINSIPGISTVDARIRGFEEEIKNHPNLTYIGNQFASEDIPKAQQAFVSLMSAHPDLIGVVSQSNNPAIGVAGGIRSTETADSVVAVAVDADDAEIEALNEGLLDALVIQQPFEMGYIGFKQAVAAVKGEPVETPIGTGTVTATKANIAEPDVAKYLYKGNCI</sequence>
<dbReference type="SUPFAM" id="SSF53822">
    <property type="entry name" value="Periplasmic binding protein-like I"/>
    <property type="match status" value="1"/>
</dbReference>
<comment type="similarity">
    <text evidence="2">Belongs to the bacterial solute-binding protein 2 family.</text>
</comment>
<dbReference type="AlphaFoldDB" id="A0A2J0Z8I4"/>
<feature type="chain" id="PRO_5014468428" evidence="4">
    <location>
        <begin position="24"/>
        <end position="319"/>
    </location>
</feature>
<accession>A0A2J0Z8I4</accession>
<dbReference type="GO" id="GO:0030313">
    <property type="term" value="C:cell envelope"/>
    <property type="evidence" value="ECO:0007669"/>
    <property type="project" value="UniProtKB-SubCell"/>
</dbReference>
<comment type="subcellular location">
    <subcellularLocation>
        <location evidence="1">Cell envelope</location>
    </subcellularLocation>
</comment>
<evidence type="ECO:0000256" key="1">
    <source>
        <dbReference type="ARBA" id="ARBA00004196"/>
    </source>
</evidence>
<name>A0A2J0Z8I4_RHIML</name>
<dbReference type="InterPro" id="IPR025997">
    <property type="entry name" value="SBP_2_dom"/>
</dbReference>
<dbReference type="EMBL" id="NJGD01000001">
    <property type="protein sequence ID" value="PJR16841.1"/>
    <property type="molecule type" value="Genomic_DNA"/>
</dbReference>
<evidence type="ECO:0000313" key="6">
    <source>
        <dbReference type="EMBL" id="PJR16841.1"/>
    </source>
</evidence>
<evidence type="ECO:0000256" key="2">
    <source>
        <dbReference type="ARBA" id="ARBA00007639"/>
    </source>
</evidence>
<reference evidence="6 7" key="1">
    <citation type="submission" date="2017-06" db="EMBL/GenBank/DDBJ databases">
        <title>Ensifer strains isolated from leguminous trees and herbs display diverse denitrification phenotypes with some acting as strong N2O sinks.</title>
        <authorList>
            <person name="Woliy K."/>
            <person name="Mania D."/>
            <person name="Bakken L.R."/>
            <person name="Frostegard A."/>
        </authorList>
    </citation>
    <scope>NUCLEOTIDE SEQUENCE [LARGE SCALE GENOMIC DNA]</scope>
    <source>
        <strain evidence="6 7">AC50a</strain>
    </source>
</reference>